<reference evidence="2 3" key="1">
    <citation type="journal article" date="2021" name="Sci. Rep.">
        <title>Chromosome anchoring in Senegalese sole (Solea senegalensis) reveals sex-associated markers and genome rearrangements in flatfish.</title>
        <authorList>
            <person name="Guerrero-Cozar I."/>
            <person name="Gomez-Garrido J."/>
            <person name="Berbel C."/>
            <person name="Martinez-Blanch J.F."/>
            <person name="Alioto T."/>
            <person name="Claros M.G."/>
            <person name="Gagnaire P.A."/>
            <person name="Manchado M."/>
        </authorList>
    </citation>
    <scope>NUCLEOTIDE SEQUENCE [LARGE SCALE GENOMIC DNA]</scope>
    <source>
        <strain evidence="2">Sse05_10M</strain>
    </source>
</reference>
<accession>A0AAV6RZE1</accession>
<proteinExistence type="predicted"/>
<dbReference type="AlphaFoldDB" id="A0AAV6RZE1"/>
<dbReference type="EMBL" id="JAGKHQ010000008">
    <property type="protein sequence ID" value="KAG7510504.1"/>
    <property type="molecule type" value="Genomic_DNA"/>
</dbReference>
<dbReference type="Proteomes" id="UP000693946">
    <property type="component" value="Linkage Group LG16"/>
</dbReference>
<comment type="caution">
    <text evidence="2">The sequence shown here is derived from an EMBL/GenBank/DDBJ whole genome shotgun (WGS) entry which is preliminary data.</text>
</comment>
<name>A0AAV6RZE1_SOLSE</name>
<feature type="region of interest" description="Disordered" evidence="1">
    <location>
        <begin position="1"/>
        <end position="65"/>
    </location>
</feature>
<protein>
    <submittedName>
        <fullName evidence="2">Uncharacterized protein</fullName>
    </submittedName>
</protein>
<evidence type="ECO:0000313" key="2">
    <source>
        <dbReference type="EMBL" id="KAG7510504.1"/>
    </source>
</evidence>
<evidence type="ECO:0000313" key="3">
    <source>
        <dbReference type="Proteomes" id="UP000693946"/>
    </source>
</evidence>
<sequence>MASRTEARTCIANEAEDEEEKDGEEREVEPRRFESQAYTVRPDGAERRQTQALKDGGGSLFALKV</sequence>
<organism evidence="2 3">
    <name type="scientific">Solea senegalensis</name>
    <name type="common">Senegalese sole</name>
    <dbReference type="NCBI Taxonomy" id="28829"/>
    <lineage>
        <taxon>Eukaryota</taxon>
        <taxon>Metazoa</taxon>
        <taxon>Chordata</taxon>
        <taxon>Craniata</taxon>
        <taxon>Vertebrata</taxon>
        <taxon>Euteleostomi</taxon>
        <taxon>Actinopterygii</taxon>
        <taxon>Neopterygii</taxon>
        <taxon>Teleostei</taxon>
        <taxon>Neoteleostei</taxon>
        <taxon>Acanthomorphata</taxon>
        <taxon>Carangaria</taxon>
        <taxon>Pleuronectiformes</taxon>
        <taxon>Pleuronectoidei</taxon>
        <taxon>Soleidae</taxon>
        <taxon>Solea</taxon>
    </lineage>
</organism>
<keyword evidence="3" id="KW-1185">Reference proteome</keyword>
<gene>
    <name evidence="2" type="ORF">JOB18_023717</name>
</gene>
<feature type="compositionally biased region" description="Acidic residues" evidence="1">
    <location>
        <begin position="14"/>
        <end position="27"/>
    </location>
</feature>
<evidence type="ECO:0000256" key="1">
    <source>
        <dbReference type="SAM" id="MobiDB-lite"/>
    </source>
</evidence>